<accession>A0A8H8DA08</accession>
<dbReference type="AlphaFoldDB" id="A0A8H8DA08"/>
<protein>
    <submittedName>
        <fullName evidence="2">Uncharacterized protein</fullName>
    </submittedName>
</protein>
<dbReference type="EMBL" id="JAEOAQ010000007">
    <property type="protein sequence ID" value="KAG5417682.1"/>
    <property type="molecule type" value="Genomic_DNA"/>
</dbReference>
<evidence type="ECO:0000256" key="1">
    <source>
        <dbReference type="SAM" id="MobiDB-lite"/>
    </source>
</evidence>
<sequence>MSLKLPQSKSMSPTEPYDPLKYWRTERRKRIERAEEAERADRLRNLAPNTNVTTPNAYSTGLVSAFTNTANHQPTSNDIQITSTSPIKNEKADPTNSAKCPDFDVQFERDRGGFKLCQEKRVEDARGNSGVGFKRSLRTNHRPDWKDECDARKDKLYATKGLKTGPNGYYNPYHHPNELTAASPIEKTVSTPIPEITNSFTNQIVPLVVNTEVEQPVVSPQVEERGYGQQVVAAAEQKKVGVAKWKNLFRRKKLNSEFTTVAACHAASKLHNHPVEEARPFASFNPYLAPPVAPTVPVSPVVLPSRPIFVVKSEKWQLKSTMQKWLGFSKKNPAGLTCLEQASAKDSRTLRQKERRKEYKRKRKAAKKLKSSKPAYGTVSANYVTYSAAAGPTEIFSWSVNNGDVVMPKWKKFSLKAFNFGRKSKNVCKDYHGKSTYDIESAGNRVQHKKVRVANTKWWSFKKKPQVNAPNVHHFPVRNGRVCPDFGPYLAKVWVPNVPYDETTIAAELALLPCHGVFVPTPVDLPSKITLSEKLKQFKATVKNWLSFGKRDPAGLTYLEQVTAKDFESRKKEKKKEKKKRSKAAKKLTSCNPTEESVHANDASNAGTGSLGNVVNRIENVTNVTPNAREPLNLYPTNWDLYRDGWKPYNDWDQGYRDGLAQAKHEKDGHSCTLKRYPDGYNVYEDGLEPYRNWKQGYDAGLAMAGHVFDDSDFRGELHPRSPPVLNCAESDVESEFQF</sequence>
<proteinExistence type="predicted"/>
<keyword evidence="3" id="KW-1185">Reference proteome</keyword>
<feature type="compositionally biased region" description="Basic residues" evidence="1">
    <location>
        <begin position="358"/>
        <end position="371"/>
    </location>
</feature>
<feature type="region of interest" description="Disordered" evidence="1">
    <location>
        <begin position="567"/>
        <end position="610"/>
    </location>
</feature>
<gene>
    <name evidence="2" type="ORF">I9W82_005318</name>
</gene>
<organism evidence="2 3">
    <name type="scientific">Candida metapsilosis</name>
    <dbReference type="NCBI Taxonomy" id="273372"/>
    <lineage>
        <taxon>Eukaryota</taxon>
        <taxon>Fungi</taxon>
        <taxon>Dikarya</taxon>
        <taxon>Ascomycota</taxon>
        <taxon>Saccharomycotina</taxon>
        <taxon>Pichiomycetes</taxon>
        <taxon>Debaryomycetaceae</taxon>
        <taxon>Candida/Lodderomyces clade</taxon>
        <taxon>Candida</taxon>
    </lineage>
</organism>
<evidence type="ECO:0000313" key="3">
    <source>
        <dbReference type="Proteomes" id="UP000669133"/>
    </source>
</evidence>
<comment type="caution">
    <text evidence="2">The sequence shown here is derived from an EMBL/GenBank/DDBJ whole genome shotgun (WGS) entry which is preliminary data.</text>
</comment>
<dbReference type="RefSeq" id="XP_067546798.1">
    <property type="nucleotide sequence ID" value="XM_067694482.1"/>
</dbReference>
<reference evidence="2 3" key="1">
    <citation type="submission" date="2020-12" db="EMBL/GenBank/DDBJ databases">
        <title>Effect of drift, selection, and recombination on the evolution of hybrid genomes in Candida yeast pathogens.</title>
        <authorList>
            <person name="Mixao V."/>
            <person name="Ksiezopolska E."/>
            <person name="Saus E."/>
            <person name="Boekhout T."/>
            <person name="Gacser A."/>
            <person name="Gabaldon T."/>
        </authorList>
    </citation>
    <scope>NUCLEOTIDE SEQUENCE [LARGE SCALE GENOMIC DNA]</scope>
    <source>
        <strain evidence="2 3">BP57</strain>
    </source>
</reference>
<evidence type="ECO:0000313" key="2">
    <source>
        <dbReference type="EMBL" id="KAG5417682.1"/>
    </source>
</evidence>
<dbReference type="Proteomes" id="UP000669133">
    <property type="component" value="Unassembled WGS sequence"/>
</dbReference>
<feature type="compositionally biased region" description="Basic and acidic residues" evidence="1">
    <location>
        <begin position="343"/>
        <end position="357"/>
    </location>
</feature>
<dbReference type="GeneID" id="93653947"/>
<feature type="region of interest" description="Disordered" evidence="1">
    <location>
        <begin position="343"/>
        <end position="371"/>
    </location>
</feature>
<name>A0A8H8DA08_9ASCO</name>
<feature type="compositionally biased region" description="Basic residues" evidence="1">
    <location>
        <begin position="572"/>
        <end position="586"/>
    </location>
</feature>